<feature type="transmembrane region" description="Helical" evidence="2">
    <location>
        <begin position="1689"/>
        <end position="1711"/>
    </location>
</feature>
<comment type="caution">
    <text evidence="3">The sequence shown here is derived from an EMBL/GenBank/DDBJ whole genome shotgun (WGS) entry which is preliminary data.</text>
</comment>
<feature type="transmembrane region" description="Helical" evidence="2">
    <location>
        <begin position="847"/>
        <end position="868"/>
    </location>
</feature>
<evidence type="ECO:0000313" key="4">
    <source>
        <dbReference type="Proteomes" id="UP000481153"/>
    </source>
</evidence>
<feature type="transmembrane region" description="Helical" evidence="2">
    <location>
        <begin position="823"/>
        <end position="841"/>
    </location>
</feature>
<proteinExistence type="predicted"/>
<feature type="transmembrane region" description="Helical" evidence="2">
    <location>
        <begin position="1589"/>
        <end position="1614"/>
    </location>
</feature>
<feature type="transmembrane region" description="Helical" evidence="2">
    <location>
        <begin position="1646"/>
        <end position="1669"/>
    </location>
</feature>
<dbReference type="Proteomes" id="UP000481153">
    <property type="component" value="Unassembled WGS sequence"/>
</dbReference>
<evidence type="ECO:0000256" key="2">
    <source>
        <dbReference type="SAM" id="Phobius"/>
    </source>
</evidence>
<keyword evidence="2" id="KW-0472">Membrane</keyword>
<feature type="transmembrane region" description="Helical" evidence="2">
    <location>
        <begin position="989"/>
        <end position="1009"/>
    </location>
</feature>
<feature type="transmembrane region" description="Helical" evidence="2">
    <location>
        <begin position="715"/>
        <end position="737"/>
    </location>
</feature>
<feature type="transmembrane region" description="Helical" evidence="2">
    <location>
        <begin position="1718"/>
        <end position="1736"/>
    </location>
</feature>
<feature type="region of interest" description="Disordered" evidence="1">
    <location>
        <begin position="1"/>
        <end position="20"/>
    </location>
</feature>
<gene>
    <name evidence="3" type="ORF">Ae201684_015755</name>
</gene>
<accession>A0A6G0WF51</accession>
<reference evidence="3 4" key="1">
    <citation type="submission" date="2019-07" db="EMBL/GenBank/DDBJ databases">
        <title>Genomics analysis of Aphanomyces spp. identifies a new class of oomycete effector associated with host adaptation.</title>
        <authorList>
            <person name="Gaulin E."/>
        </authorList>
    </citation>
    <scope>NUCLEOTIDE SEQUENCE [LARGE SCALE GENOMIC DNA]</scope>
    <source>
        <strain evidence="3 4">ATCC 201684</strain>
    </source>
</reference>
<organism evidence="3 4">
    <name type="scientific">Aphanomyces euteiches</name>
    <dbReference type="NCBI Taxonomy" id="100861"/>
    <lineage>
        <taxon>Eukaryota</taxon>
        <taxon>Sar</taxon>
        <taxon>Stramenopiles</taxon>
        <taxon>Oomycota</taxon>
        <taxon>Saprolegniomycetes</taxon>
        <taxon>Saprolegniales</taxon>
        <taxon>Verrucalvaceae</taxon>
        <taxon>Aphanomyces</taxon>
    </lineage>
</organism>
<feature type="transmembrane region" description="Helical" evidence="2">
    <location>
        <begin position="1773"/>
        <end position="1790"/>
    </location>
</feature>
<feature type="transmembrane region" description="Helical" evidence="2">
    <location>
        <begin position="674"/>
        <end position="694"/>
    </location>
</feature>
<dbReference type="VEuPathDB" id="FungiDB:AeMF1_014772"/>
<name>A0A6G0WF51_9STRA</name>
<sequence length="1887" mass="210509">MDVIHKITGDSDEPPKSARIHPCSEEEFNTIDDIVDSTEPMPRRSLTGNGNKPRFSISHKYRYNENASDASGDPNAMTRPEIIQAVGGLVYLVVTLVLSFVYLSFLAPAMSNDLWWGGFNASGAQSYVIDVYNAQLNLNSTTFDLTLASIPKDYSQYYTPIYVTPVYPRLVLDAYSYDLPTIIRGLRPLGGPDQVTTQFCWVDFNRTWEVAHTDQRQKRCYARYLDNAAVYWESIFRLIDWNLYMALQYGGPFNTTIGNALRKSPEGLRWLATTPYAFVNVETEVAYWQQAGIKRFAVQFTNGFSWGVRETISLQNAFGSVQNISLKRSSYISRTGLWTTNLMYWGTPNDYTASNSAGYSFVRSDSKHQRFTAPCNYSMYLVNPATYACVPCDPAWNPTPSTCKSDYEKLLGISNTTGVQLIRNNIGSLNSIDMYYVRPPASLTTLYMTFQNTVADIIQSDDSFAAAMAAIPTLPSDPIPPAWQTSNYTYLGGDPSCPLRQPMAFVQSSFSFDVSCSTQQRHKFQLDPFNTLFALWATSSSNSSHCSLCPTLQSSCATTFGSALQAANILGRLSSSPSLIQAAYLDIKALGVSTIQLAINTKDSKPRFLRQPVLGGNTTWDVFGWMYVYEWAQAYREVISFEGDVNIIPLISDKYNPMINEAQALEVTKSACTYLWIISVVLTTMLIIVGVLVLGHSFYLRGRVVGRNFFQFNRIVGSVWVGRSLLMVRGMTAVILLSSSPSSFQTRRGFSYFNSNPHSFFESMLVAGEAMWISYVIHDCVVLCIRYNRPYFAPVSTLISWLIHLVLDVSSPYRMTSTIDRQCAFNFNAMTFICTSGQVVIGTFSRVVSLFVLQILSTLLCLVANFAWEWLHPPSKNFTTTGHLLLSGSATSFLSRQMLHDGAWIIDRATCIMCGLLTYRQYIFDLKLWLVVAESLSTAGRGVVKWQMKIFESPQLNQVFKGDENSETNSPSRKVEKEKTPAVKPANRFVTAAGFVYVCATIFGSVTYLNLTASNMANDFWWPNYNASREHIYLARLYIAQMYVRPFEGVVALDNTIFIDTPNYTISLPTAVTVNMKALYASIVASTDGNDIKMVIPGLRNMDACLIPWISTQYCWLDFTKKWEMANSATRQARCNKNYTANGAVYLESVLRNAQWQRLRTCWGTSLDTAIGTPLKQLPGGDTWWTAVQTVSNSEADEVSYWQSFGVTTFSADWQNYKNFGVIDTIDIQNSLGVVYPVTNKYTNWSFNLAAQTSLKMNWQFASDLWAVVTPSTSIFGSSLIRQASLFAYANRTMESILVENGTLRASDLTGNGAYGIFRRTIGPFGSVDMKHIPVPTSLAKFTLAFRDTANSWRILSADFGSQYLAILNVPNIGYIPPPWRNVKYTIGGNLLCNDVSPASLTSGPLLFTSITAACGSTVKETLSMSIMTRLYSVIGANLVRANLTVNETNSVCSTMTGPTLAQCTNYAINMPVQLLLNTSIQPDPSVIPALQPLAQIARNELYQLGVEMVQYGKTADGNVSLLRYNIFDPAYPAFHFAAWALVYDWATAYREVIEFQGDIGMVRIISATSTDVSSLVNPLEIPVNVATYIRYVCVYVTTVIICVSVLATIYLLLNKGYVEGLNLLELNRVAGLVWIGRTFLFVRSMAAICLLSTESLVLVMANQAWLLASASNVANESSSDDIVRIFKTFIAAGEVSWLGFVLSDILMVLTAHYTPAYVFKCNFMIWGLAAILSWASPATHTATMYRECTMPQVDFQVVCSSGSVSIGSFSRFVSLVGICIGSIIVCYLYERLRHPKLPPTRRDSLFLSASAKYVFEPGHWIDHNLYYIDPASAAINGLLSLRVKNVFYIFDVKIWRFFSIEESDSTRSRLERDGELHLLSAIPLTQ</sequence>
<evidence type="ECO:0000256" key="1">
    <source>
        <dbReference type="SAM" id="MobiDB-lite"/>
    </source>
</evidence>
<keyword evidence="2" id="KW-1133">Transmembrane helix</keyword>
<dbReference type="EMBL" id="VJMJ01000231">
    <property type="protein sequence ID" value="KAF0725904.1"/>
    <property type="molecule type" value="Genomic_DNA"/>
</dbReference>
<keyword evidence="2" id="KW-0812">Transmembrane</keyword>
<feature type="compositionally biased region" description="Basic and acidic residues" evidence="1">
    <location>
        <begin position="1"/>
        <end position="16"/>
    </location>
</feature>
<protein>
    <submittedName>
        <fullName evidence="3">Uncharacterized protein</fullName>
    </submittedName>
</protein>
<keyword evidence="4" id="KW-1185">Reference proteome</keyword>
<feature type="transmembrane region" description="Helical" evidence="2">
    <location>
        <begin position="85"/>
        <end position="105"/>
    </location>
</feature>
<evidence type="ECO:0000313" key="3">
    <source>
        <dbReference type="EMBL" id="KAF0725904.1"/>
    </source>
</evidence>